<accession>A0A967F303</accession>
<dbReference type="NCBIfam" id="NF041539">
    <property type="entry name" value="choice_anch_R"/>
    <property type="match status" value="1"/>
</dbReference>
<evidence type="ECO:0000313" key="1">
    <source>
        <dbReference type="EMBL" id="NIA72273.1"/>
    </source>
</evidence>
<evidence type="ECO:0000313" key="2">
    <source>
        <dbReference type="Proteomes" id="UP000761264"/>
    </source>
</evidence>
<sequence length="515" mass="54718">MAARVDFAKYQNAGSRVENMIPLPQGGLMRRPGTRYVAAARDHDKRPRLIPFEFSTEQAYVLEACDGCFRFFRNKGQIVVPATDAAISNGTFDADLTGWDDRSTGSAAIGHDLLAGDRIDTLQFSQAVSQIWGDVSLNRSNIGLKLTTALSGDVARAVVSIVQSNAPFNAVARIYTDSSGSPGVQVGVDSATVNVNATGLFTFEWSAKPNVTAATTYWVVFSDTTADGTGSAEISLCADQGSGFATGFNDTITSIADGSGAIIPDRDLRTRVDIETANSNGALALEGNGSDVAAAEQDVTTTNTGQEHVLRFRVIGAAGDTIKVRIGNTTGGDQVLPDREVATGFHSVAFTPEMSPFYVQFRNEANKTIHVDDVALIGSGAGSAMPVELTVPYLEADYTTLKWAQSADVMYFAHPDYAPHKLERRGNTTWSLVEVAFADGPYLDENTVSGQTLDPSAVSGNGITITAVGHSPFVDGDVGRLIRLRPSGEPGYAIITEVVSPEQVRADVKRVFANA</sequence>
<dbReference type="AlphaFoldDB" id="A0A967F303"/>
<gene>
    <name evidence="1" type="ORF">HBA54_27140</name>
</gene>
<protein>
    <submittedName>
        <fullName evidence="1">Uncharacterized protein</fullName>
    </submittedName>
</protein>
<keyword evidence="2" id="KW-1185">Reference proteome</keyword>
<proteinExistence type="predicted"/>
<dbReference type="RefSeq" id="WP_277345440.1">
    <property type="nucleotide sequence ID" value="NZ_JAAQPH010000038.1"/>
</dbReference>
<comment type="caution">
    <text evidence="1">The sequence shown here is derived from an EMBL/GenBank/DDBJ whole genome shotgun (WGS) entry which is preliminary data.</text>
</comment>
<reference evidence="1" key="1">
    <citation type="submission" date="2020-03" db="EMBL/GenBank/DDBJ databases">
        <title>Genome of Pelagibius litoralis DSM 21314T.</title>
        <authorList>
            <person name="Wang G."/>
        </authorList>
    </citation>
    <scope>NUCLEOTIDE SEQUENCE</scope>
    <source>
        <strain evidence="1">DSM 21314</strain>
    </source>
</reference>
<feature type="non-terminal residue" evidence="1">
    <location>
        <position position="515"/>
    </location>
</feature>
<dbReference type="EMBL" id="JAAQPH010000038">
    <property type="protein sequence ID" value="NIA72273.1"/>
    <property type="molecule type" value="Genomic_DNA"/>
</dbReference>
<organism evidence="1 2">
    <name type="scientific">Pelagibius litoralis</name>
    <dbReference type="NCBI Taxonomy" id="374515"/>
    <lineage>
        <taxon>Bacteria</taxon>
        <taxon>Pseudomonadati</taxon>
        <taxon>Pseudomonadota</taxon>
        <taxon>Alphaproteobacteria</taxon>
        <taxon>Rhodospirillales</taxon>
        <taxon>Rhodovibrionaceae</taxon>
        <taxon>Pelagibius</taxon>
    </lineage>
</organism>
<name>A0A967F303_9PROT</name>
<dbReference type="Proteomes" id="UP000761264">
    <property type="component" value="Unassembled WGS sequence"/>
</dbReference>